<evidence type="ECO:0000256" key="14">
    <source>
        <dbReference type="ARBA" id="ARBA00023200"/>
    </source>
</evidence>
<dbReference type="GO" id="GO:0003677">
    <property type="term" value="F:DNA binding"/>
    <property type="evidence" value="ECO:0007669"/>
    <property type="project" value="UniProtKB-UniRule"/>
</dbReference>
<keyword evidence="12 18" id="KW-0010">Activator</keyword>
<protein>
    <recommendedName>
        <fullName evidence="18 19">Protein E7</fullName>
    </recommendedName>
</protein>
<sequence>MRGLEPIVEGIELDLHELVLPANLIATEESLSLDAEPEEEQRNPYKVDTYCDSCKTGVRIFIVATEASVRTLQHLLLEELSLLCIGCSRTLFQHGRS</sequence>
<comment type="PTM">
    <text evidence="18">Highly phosphorylated.</text>
</comment>
<dbReference type="SUPFAM" id="SSF161234">
    <property type="entry name" value="E7 C-terminal domain-like"/>
    <property type="match status" value="1"/>
</dbReference>
<accession>A0A385PLY3</accession>
<dbReference type="GO" id="GO:0006351">
    <property type="term" value="P:DNA-templated transcription"/>
    <property type="evidence" value="ECO:0007669"/>
    <property type="project" value="UniProtKB-UniRule"/>
</dbReference>
<dbReference type="GO" id="GO:0052170">
    <property type="term" value="P:symbiont-mediated suppression of host innate immune response"/>
    <property type="evidence" value="ECO:0007669"/>
    <property type="project" value="UniProtKB-KW"/>
</dbReference>
<keyword evidence="13 18" id="KW-0804">Transcription</keyword>
<evidence type="ECO:0000256" key="16">
    <source>
        <dbReference type="ARBA" id="ARBA00023280"/>
    </source>
</evidence>
<evidence type="ECO:0000256" key="7">
    <source>
        <dbReference type="ARBA" id="ARBA00022771"/>
    </source>
</evidence>
<evidence type="ECO:0000256" key="15">
    <source>
        <dbReference type="ARBA" id="ARBA00023258"/>
    </source>
</evidence>
<comment type="domain">
    <text evidence="18">The E7 terminal domain is an intrinsically disordered domain, whose flexibility and conformational transitions confer target adaptability to the oncoprotein. It allows adaptation to a variety of protein targets and exposes the PEST degradation sequence that regulates its turnover in the cell.</text>
</comment>
<keyword evidence="4 18" id="KW-0945">Host-virus interaction</keyword>
<feature type="zinc finger region" evidence="18">
    <location>
        <begin position="51"/>
        <end position="87"/>
    </location>
</feature>
<dbReference type="Pfam" id="PF00527">
    <property type="entry name" value="E7"/>
    <property type="match status" value="1"/>
</dbReference>
<keyword evidence="8 18" id="KW-1114">Inhibition of host interferon signaling pathway by virus</keyword>
<dbReference type="GO" id="GO:0042025">
    <property type="term" value="C:host cell nucleus"/>
    <property type="evidence" value="ECO:0007669"/>
    <property type="project" value="UniProtKB-SubCell"/>
</dbReference>
<keyword evidence="15" id="KW-0922">Interferon antiviral system evasion</keyword>
<keyword evidence="5 18" id="KW-1090">Inhibition of host innate immune response by virus</keyword>
<name>A0A385PLY3_9PAPI</name>
<comment type="subunit">
    <text evidence="18">Homodimer. Homooligomer. Interacts with host RB1; this interaction induces dissociation of RB1-E2F1 complex thereby disrupting RB1 activity. Interacts with host EP300; this interaction represses EP300 transcriptional activity. Interacts with protein E2; this interaction inhibits E7 oncogenic activity. Interacts with host TMEM173/STING; this interaction impairs the ability of TMEM173/STING to sense cytosolic DNA and promote the production of type I interferon (IFN-alpha and IFN-beta).</text>
</comment>
<evidence type="ECO:0000313" key="20">
    <source>
        <dbReference type="EMBL" id="AYA94648.1"/>
    </source>
</evidence>
<evidence type="ECO:0000256" key="9">
    <source>
        <dbReference type="ARBA" id="ARBA00022833"/>
    </source>
</evidence>
<keyword evidence="10 18" id="KW-0805">Transcription regulation</keyword>
<evidence type="ECO:0000256" key="12">
    <source>
        <dbReference type="ARBA" id="ARBA00023159"/>
    </source>
</evidence>
<evidence type="ECO:0000256" key="10">
    <source>
        <dbReference type="ARBA" id="ARBA00023015"/>
    </source>
</evidence>
<evidence type="ECO:0000256" key="1">
    <source>
        <dbReference type="ARBA" id="ARBA00022504"/>
    </source>
</evidence>
<evidence type="ECO:0000256" key="3">
    <source>
        <dbReference type="ARBA" id="ARBA00022562"/>
    </source>
</evidence>
<evidence type="ECO:0000256" key="8">
    <source>
        <dbReference type="ARBA" id="ARBA00022830"/>
    </source>
</evidence>
<dbReference type="EMBL" id="MH777368">
    <property type="protein sequence ID" value="AYA94648.1"/>
    <property type="molecule type" value="Genomic_DNA"/>
</dbReference>
<evidence type="ECO:0000256" key="6">
    <source>
        <dbReference type="ARBA" id="ARBA00022723"/>
    </source>
</evidence>
<evidence type="ECO:0000256" key="18">
    <source>
        <dbReference type="HAMAP-Rule" id="MF_04004"/>
    </source>
</evidence>
<evidence type="ECO:0000256" key="17">
    <source>
        <dbReference type="ARBA" id="ARBA00023309"/>
    </source>
</evidence>
<gene>
    <name evidence="18" type="primary">E7</name>
</gene>
<evidence type="ECO:0000256" key="4">
    <source>
        <dbReference type="ARBA" id="ARBA00022581"/>
    </source>
</evidence>
<dbReference type="InterPro" id="IPR000148">
    <property type="entry name" value="Papilloma_E7"/>
</dbReference>
<dbReference type="GO" id="GO:0003700">
    <property type="term" value="F:DNA-binding transcription factor activity"/>
    <property type="evidence" value="ECO:0007669"/>
    <property type="project" value="UniProtKB-UniRule"/>
</dbReference>
<keyword evidence="3 18" id="KW-1048">Host nucleus</keyword>
<dbReference type="Gene3D" id="3.30.160.330">
    <property type="match status" value="1"/>
</dbReference>
<keyword evidence="14 18" id="KW-1035">Host cytoplasm</keyword>
<evidence type="ECO:0000256" key="19">
    <source>
        <dbReference type="PIRNR" id="PIRNR003407"/>
    </source>
</evidence>
<keyword evidence="11 18" id="KW-0238">DNA-binding</keyword>
<comment type="caution">
    <text evidence="18">Lacks conserved residue(s) required for the propagation of feature annotation.</text>
</comment>
<keyword evidence="16 18" id="KW-0899">Viral immunoevasion</keyword>
<comment type="function">
    <text evidence="18">Plays a role in viral genome replication by driving entry of quiescent cells into the cell cycle. Stimulation of progression from G1 to S phase allows the virus to efficiently use the cellular DNA replicating machinery to achieve viral genome replication. E7 protein has both transforming and trans-activating activities. Induces the disassembly of the E2F1 transcription factor from RB1, with subsequent transcriptional activation of E2F1-regulated S-phase genes. Interferes with host histone deacetylation mediated by HDAC1 and HDAC2, leading to transcription activation. Plays also a role in the inhibition of both antiviral and antiproliferative functions of host interferon alpha. Interaction with host TMEM173/STING impairs the ability of TMEM173/STING to sense cytosolic DNA and promote the production of type I interferon (IFN-alpha and IFN-beta).</text>
</comment>
<dbReference type="HAMAP" id="MF_04004">
    <property type="entry name" value="PPV_E7"/>
    <property type="match status" value="1"/>
</dbReference>
<reference evidence="20" key="1">
    <citation type="journal article" date="2018" name="Nat. Med.">
        <title>Expanded skin virome in DOCK8-deficient patients.</title>
        <authorList>
            <consortium name="NISC Comparative Sequencing Program"/>
            <person name="Tirosh O."/>
            <person name="Conlan S."/>
            <person name="Deming C."/>
            <person name="Lee-Lin S.Q."/>
            <person name="Huang X."/>
            <person name="Su H.C."/>
            <person name="Freeman A.F."/>
            <person name="Segre J.A."/>
            <person name="Kong H.H."/>
        </authorList>
    </citation>
    <scope>NUCLEOTIDE SEQUENCE</scope>
    <source>
        <strain evidence="20">HPV-mSK_229</strain>
    </source>
</reference>
<dbReference type="GO" id="GO:0039502">
    <property type="term" value="P:symbiont-mediated suppression of host type I interferon-mediated signaling pathway"/>
    <property type="evidence" value="ECO:0007669"/>
    <property type="project" value="UniProtKB-UniRule"/>
</dbReference>
<proteinExistence type="inferred from homology"/>
<dbReference type="GO" id="GO:0030430">
    <property type="term" value="C:host cell cytoplasm"/>
    <property type="evidence" value="ECO:0007669"/>
    <property type="project" value="UniProtKB-SubCell"/>
</dbReference>
<evidence type="ECO:0000256" key="2">
    <source>
        <dbReference type="ARBA" id="ARBA00022518"/>
    </source>
</evidence>
<comment type="function">
    <text evidence="19">E7 protein has both transforming and trans-activating activities.</text>
</comment>
<keyword evidence="6 18" id="KW-0479">Metal-binding</keyword>
<keyword evidence="17 18" id="KW-1078">G1/S host cell cycle checkpoint dysregulation by virus</keyword>
<keyword evidence="7 18" id="KW-0863">Zinc-finger</keyword>
<organism evidence="20">
    <name type="scientific">Human papillomavirus</name>
    <dbReference type="NCBI Taxonomy" id="10566"/>
    <lineage>
        <taxon>Viruses</taxon>
        <taxon>Monodnaviria</taxon>
        <taxon>Shotokuvirae</taxon>
        <taxon>Cossaviricota</taxon>
        <taxon>Papovaviricetes</taxon>
        <taxon>Zurhausenvirales</taxon>
        <taxon>Papillomaviridae</taxon>
    </lineage>
</organism>
<comment type="subcellular location">
    <subcellularLocation>
        <location evidence="18">Host cytoplasm</location>
    </subcellularLocation>
    <subcellularLocation>
        <location evidence="18">Host nucleus</location>
    </subcellularLocation>
    <text evidence="18">Predominantly found in the host nucleus.</text>
</comment>
<comment type="similarity">
    <text evidence="18 19">Belongs to the papillomaviridae E7 protein family.</text>
</comment>
<evidence type="ECO:0000256" key="5">
    <source>
        <dbReference type="ARBA" id="ARBA00022632"/>
    </source>
</evidence>
<feature type="short sequence motif" description="Nuclear export signal" evidence="18">
    <location>
        <begin position="69"/>
        <end position="77"/>
    </location>
</feature>
<keyword evidence="1 18" id="KW-1121">Modulation of host cell cycle by virus</keyword>
<dbReference type="GO" id="GO:0008270">
    <property type="term" value="F:zinc ion binding"/>
    <property type="evidence" value="ECO:0007669"/>
    <property type="project" value="UniProtKB-KW"/>
</dbReference>
<dbReference type="GO" id="GO:0039645">
    <property type="term" value="P:symbiont-mediated perturbation of host cell cycle G1/S transition checkpoint"/>
    <property type="evidence" value="ECO:0007669"/>
    <property type="project" value="UniProtKB-UniRule"/>
</dbReference>
<evidence type="ECO:0000256" key="11">
    <source>
        <dbReference type="ARBA" id="ARBA00023125"/>
    </source>
</evidence>
<dbReference type="GO" id="GO:0019904">
    <property type="term" value="F:protein domain specific binding"/>
    <property type="evidence" value="ECO:0007669"/>
    <property type="project" value="UniProtKB-UniRule"/>
</dbReference>
<keyword evidence="9 18" id="KW-0862">Zinc</keyword>
<keyword evidence="2 18" id="KW-0244">Early protein</keyword>
<dbReference type="PIRSF" id="PIRSF003407">
    <property type="entry name" value="Papvi_E7"/>
    <property type="match status" value="1"/>
</dbReference>
<evidence type="ECO:0000256" key="13">
    <source>
        <dbReference type="ARBA" id="ARBA00023163"/>
    </source>
</evidence>